<dbReference type="Proteomes" id="UP000593563">
    <property type="component" value="Unassembled WGS sequence"/>
</dbReference>
<dbReference type="Gene3D" id="3.40.47.10">
    <property type="match status" value="1"/>
</dbReference>
<dbReference type="EMBL" id="WRXP01001169">
    <property type="protein sequence ID" value="KAF1002438.1"/>
    <property type="molecule type" value="Genomic_DNA"/>
</dbReference>
<comment type="catalytic activity">
    <reaction evidence="2">
        <text>a very-long-chain acyl-CoA + malonyl-CoA + H(+) = a very-long-chain 3-oxoacyl-CoA + CO2 + CoA</text>
        <dbReference type="Rhea" id="RHEA:32727"/>
        <dbReference type="ChEBI" id="CHEBI:15378"/>
        <dbReference type="ChEBI" id="CHEBI:16526"/>
        <dbReference type="ChEBI" id="CHEBI:57287"/>
        <dbReference type="ChEBI" id="CHEBI:57384"/>
        <dbReference type="ChEBI" id="CHEBI:90725"/>
        <dbReference type="ChEBI" id="CHEBI:90736"/>
        <dbReference type="EC" id="2.3.1.199"/>
    </reaction>
</comment>
<feature type="transmembrane region" description="Helical" evidence="3">
    <location>
        <begin position="31"/>
        <end position="53"/>
    </location>
</feature>
<dbReference type="GO" id="GO:0016020">
    <property type="term" value="C:membrane"/>
    <property type="evidence" value="ECO:0007669"/>
    <property type="project" value="InterPro"/>
</dbReference>
<dbReference type="GO" id="GO:0009922">
    <property type="term" value="F:fatty acid elongase activity"/>
    <property type="evidence" value="ECO:0007669"/>
    <property type="project" value="UniProtKB-EC"/>
</dbReference>
<keyword evidence="3" id="KW-0812">Transmembrane</keyword>
<evidence type="ECO:0000259" key="4">
    <source>
        <dbReference type="Pfam" id="PF08392"/>
    </source>
</evidence>
<reference evidence="5" key="1">
    <citation type="submission" date="2020-01" db="EMBL/GenBank/DDBJ databases">
        <title>The Celery Genome Sequence Reveals Sequential Paleo-tetraploidization, Resistance Gene Elimination, Karyotype Evolution, and Functional Innovation in Apiales.</title>
        <authorList>
            <person name="Song X."/>
        </authorList>
    </citation>
    <scope>NUCLEOTIDE SEQUENCE</scope>
    <source>
        <tissue evidence="5">Leaf</tissue>
    </source>
</reference>
<accession>A0A6L5BAA6</accession>
<feature type="transmembrane region" description="Helical" evidence="3">
    <location>
        <begin position="73"/>
        <end position="94"/>
    </location>
</feature>
<dbReference type="AlphaFoldDB" id="A0A6L5BAA6"/>
<gene>
    <name evidence="5" type="ORF">AG4045_011676</name>
</gene>
<keyword evidence="6" id="KW-1185">Reference proteome</keyword>
<evidence type="ECO:0000256" key="1">
    <source>
        <dbReference type="ARBA" id="ARBA00023315"/>
    </source>
</evidence>
<evidence type="ECO:0000256" key="2">
    <source>
        <dbReference type="ARBA" id="ARBA00047375"/>
    </source>
</evidence>
<feature type="domain" description="FAE" evidence="4">
    <location>
        <begin position="93"/>
        <end position="275"/>
    </location>
</feature>
<organism evidence="5 6">
    <name type="scientific">Apium graveolens</name>
    <name type="common">Celery</name>
    <dbReference type="NCBI Taxonomy" id="4045"/>
    <lineage>
        <taxon>Eukaryota</taxon>
        <taxon>Viridiplantae</taxon>
        <taxon>Streptophyta</taxon>
        <taxon>Embryophyta</taxon>
        <taxon>Tracheophyta</taxon>
        <taxon>Spermatophyta</taxon>
        <taxon>Magnoliopsida</taxon>
        <taxon>eudicotyledons</taxon>
        <taxon>Gunneridae</taxon>
        <taxon>Pentapetalae</taxon>
        <taxon>asterids</taxon>
        <taxon>campanulids</taxon>
        <taxon>Apiales</taxon>
        <taxon>Apiaceae</taxon>
        <taxon>Apioideae</taxon>
        <taxon>apioid superclade</taxon>
        <taxon>Apieae</taxon>
        <taxon>Apium</taxon>
    </lineage>
</organism>
<keyword evidence="3" id="KW-0472">Membrane</keyword>
<dbReference type="InterPro" id="IPR016039">
    <property type="entry name" value="Thiolase-like"/>
</dbReference>
<dbReference type="SUPFAM" id="SSF53901">
    <property type="entry name" value="Thiolase-like"/>
    <property type="match status" value="1"/>
</dbReference>
<protein>
    <recommendedName>
        <fullName evidence="4">FAE domain-containing protein</fullName>
    </recommendedName>
</protein>
<keyword evidence="1" id="KW-0012">Acyltransferase</keyword>
<proteinExistence type="predicted"/>
<dbReference type="GO" id="GO:0006633">
    <property type="term" value="P:fatty acid biosynthetic process"/>
    <property type="evidence" value="ECO:0007669"/>
    <property type="project" value="InterPro"/>
</dbReference>
<evidence type="ECO:0000256" key="3">
    <source>
        <dbReference type="SAM" id="Phobius"/>
    </source>
</evidence>
<evidence type="ECO:0000313" key="6">
    <source>
        <dbReference type="Proteomes" id="UP000593563"/>
    </source>
</evidence>
<keyword evidence="3" id="KW-1133">Transmembrane helix</keyword>
<comment type="caution">
    <text evidence="5">The sequence shown here is derived from an EMBL/GenBank/DDBJ whole genome shotgun (WGS) entry which is preliminary data.</text>
</comment>
<sequence length="296" mass="33214">MAESNLEEPLNPSTSKLPDFKKSVKLKYVKLGYHTLISHGMYLVLAPFTVLLAQQLSTFKRQDLFVIWDNLQYNLVSVILCSGLVVFILTIYFLTCPRPVYLVDFCCYKPPDSSICSNKLFMQQSSLVESFKKESLEFQRKILERSGLGESTYLPEVMFCTPPKISVESARKEAEIVMFGAVDGLLAKTSIKPKDIGILIVNCSLFNPTPSLTAMIVNHYKLRGNIVSYNLAGMGCSAGVIAVDLANKLLQTHRSSYALVVSTENITQNWYLGDKYNPWTAEIDKFPVDIPKVSHM</sequence>
<dbReference type="InterPro" id="IPR012392">
    <property type="entry name" value="3-ktacl-CoA_syn"/>
</dbReference>
<dbReference type="InterPro" id="IPR013601">
    <property type="entry name" value="FAE1_typ3_polyketide_synth"/>
</dbReference>
<dbReference type="Pfam" id="PF08392">
    <property type="entry name" value="FAE1_CUT1_RppA"/>
    <property type="match status" value="1"/>
</dbReference>
<name>A0A6L5BAA6_APIGR</name>
<dbReference type="PANTHER" id="PTHR31561">
    <property type="entry name" value="3-KETOACYL-COA SYNTHASE"/>
    <property type="match status" value="1"/>
</dbReference>
<evidence type="ECO:0000313" key="5">
    <source>
        <dbReference type="EMBL" id="KAF1002438.1"/>
    </source>
</evidence>
<keyword evidence="1" id="KW-0808">Transferase</keyword>